<evidence type="ECO:0000313" key="8">
    <source>
        <dbReference type="EMBL" id="CAE0715475.1"/>
    </source>
</evidence>
<comment type="catalytic activity">
    <reaction evidence="6">
        <text>L-proline + a quinone = (S)-1-pyrroline-5-carboxylate + a quinol + H(+)</text>
        <dbReference type="Rhea" id="RHEA:23784"/>
        <dbReference type="ChEBI" id="CHEBI:15378"/>
        <dbReference type="ChEBI" id="CHEBI:17388"/>
        <dbReference type="ChEBI" id="CHEBI:24646"/>
        <dbReference type="ChEBI" id="CHEBI:60039"/>
        <dbReference type="ChEBI" id="CHEBI:132124"/>
        <dbReference type="EC" id="1.5.5.2"/>
    </reaction>
</comment>
<dbReference type="AlphaFoldDB" id="A0A7S4EIW5"/>
<dbReference type="InterPro" id="IPR029041">
    <property type="entry name" value="FAD-linked_oxidoreductase-like"/>
</dbReference>
<evidence type="ECO:0000256" key="1">
    <source>
        <dbReference type="ARBA" id="ARBA00005869"/>
    </source>
</evidence>
<dbReference type="PANTHER" id="PTHR13914">
    <property type="entry name" value="PROLINE OXIDASE"/>
    <property type="match status" value="1"/>
</dbReference>
<keyword evidence="5 6" id="KW-0642">Proline metabolism</keyword>
<dbReference type="Gene3D" id="3.20.20.220">
    <property type="match status" value="2"/>
</dbReference>
<dbReference type="InterPro" id="IPR002048">
    <property type="entry name" value="EF_hand_dom"/>
</dbReference>
<comment type="function">
    <text evidence="6">Converts proline to delta-1-pyrroline-5-carboxylate.</text>
</comment>
<comment type="similarity">
    <text evidence="1 6">Belongs to the proline oxidase family.</text>
</comment>
<feature type="domain" description="EF-hand" evidence="7">
    <location>
        <begin position="281"/>
        <end position="316"/>
    </location>
</feature>
<dbReference type="GO" id="GO:0005739">
    <property type="term" value="C:mitochondrion"/>
    <property type="evidence" value="ECO:0007669"/>
    <property type="project" value="TreeGrafter"/>
</dbReference>
<dbReference type="GO" id="GO:0004657">
    <property type="term" value="F:proline dehydrogenase activity"/>
    <property type="evidence" value="ECO:0007669"/>
    <property type="project" value="UniProtKB-EC"/>
</dbReference>
<sequence>MKSEAVHEERNTTQKIINQVSINRKLLHQENLSDDTVFKFDTITMLASRFIASSFKIATRIPIPPFVQATHQLPYYYTRRSKSTMAVTDDDSAEEYQKQSTAKNLFPDFNDARIAYESKSTKELLRAALCFQSCKVPSLVDNAENLVRIFRNLFGGYIADAALKATLYGHFCVGEDQERIRPVIQKLRDSGVGSILDYAAENDGTMESCGNRSKFKTTDSPTVTAREYDYESEAQCDQHVSTFLQCINDVAASSTEGEHHGYAAIKVTALGNPKLLARLSKAIVEAKRLFSVLDLNGDGLISREEFESGYNRLFVDGDVRIKEIFEEFDPLETGFIDYITWSMMLSPQNLPKIVRGYQTDGSLSELCLTNEEIELLNAMYNRGRKLGKEAAKSGVRLLIDAEQVRYQPAIDNLVLELQRRFNVDDKPIIYNTYQCYLRDAPERLRTDVARSERFRYHFGAKLVRGAYMESERELAASLNLRDLIHPTIEKTHECYDNSVDYLLRHSTESNLNVEVMCATHNQASIVNAINSMDSYGIDRRASTACFAQLYGMSDQLTFNLGKHGYQSYKYMPYGKVDEVMPYLLRRARENSAIVGGATIELGMIKAELGRRFRMF</sequence>
<protein>
    <recommendedName>
        <fullName evidence="2 6">Proline dehydrogenase</fullName>
        <ecNumber evidence="2 6">1.5.5.2</ecNumber>
    </recommendedName>
</protein>
<keyword evidence="3" id="KW-0106">Calcium</keyword>
<dbReference type="GO" id="GO:0010133">
    <property type="term" value="P:L-proline catabolic process to L-glutamate"/>
    <property type="evidence" value="ECO:0007669"/>
    <property type="project" value="TreeGrafter"/>
</dbReference>
<dbReference type="PROSITE" id="PS00018">
    <property type="entry name" value="EF_HAND_1"/>
    <property type="match status" value="1"/>
</dbReference>
<dbReference type="InterPro" id="IPR002872">
    <property type="entry name" value="Proline_DH_dom"/>
</dbReference>
<dbReference type="InterPro" id="IPR018247">
    <property type="entry name" value="EF_Hand_1_Ca_BS"/>
</dbReference>
<keyword evidence="6" id="KW-0285">Flavoprotein</keyword>
<evidence type="ECO:0000256" key="5">
    <source>
        <dbReference type="ARBA" id="ARBA00023062"/>
    </source>
</evidence>
<evidence type="ECO:0000259" key="7">
    <source>
        <dbReference type="PROSITE" id="PS50222"/>
    </source>
</evidence>
<dbReference type="InterPro" id="IPR011992">
    <property type="entry name" value="EF-hand-dom_pair"/>
</dbReference>
<dbReference type="PANTHER" id="PTHR13914:SF0">
    <property type="entry name" value="PROLINE DEHYDROGENASE 1, MITOCHONDRIAL"/>
    <property type="match status" value="1"/>
</dbReference>
<gene>
    <name evidence="8" type="ORF">PAUS00366_LOCUS8227</name>
</gene>
<evidence type="ECO:0000256" key="6">
    <source>
        <dbReference type="RuleBase" id="RU364054"/>
    </source>
</evidence>
<reference evidence="8" key="1">
    <citation type="submission" date="2021-01" db="EMBL/GenBank/DDBJ databases">
        <authorList>
            <person name="Corre E."/>
            <person name="Pelletier E."/>
            <person name="Niang G."/>
            <person name="Scheremetjew M."/>
            <person name="Finn R."/>
            <person name="Kale V."/>
            <person name="Holt S."/>
            <person name="Cochrane G."/>
            <person name="Meng A."/>
            <person name="Brown T."/>
            <person name="Cohen L."/>
        </authorList>
    </citation>
    <scope>NUCLEOTIDE SEQUENCE</scope>
    <source>
        <strain evidence="8">10249 10 AB</strain>
    </source>
</reference>
<evidence type="ECO:0000256" key="2">
    <source>
        <dbReference type="ARBA" id="ARBA00012695"/>
    </source>
</evidence>
<dbReference type="SMART" id="SM00054">
    <property type="entry name" value="EFh"/>
    <property type="match status" value="2"/>
</dbReference>
<keyword evidence="6" id="KW-0274">FAD</keyword>
<dbReference type="PROSITE" id="PS50222">
    <property type="entry name" value="EF_HAND_2"/>
    <property type="match status" value="1"/>
</dbReference>
<accession>A0A7S4EIW5</accession>
<dbReference type="Gene3D" id="1.10.238.10">
    <property type="entry name" value="EF-hand"/>
    <property type="match status" value="1"/>
</dbReference>
<dbReference type="Pfam" id="PF01619">
    <property type="entry name" value="Pro_dh"/>
    <property type="match status" value="1"/>
</dbReference>
<evidence type="ECO:0000256" key="3">
    <source>
        <dbReference type="ARBA" id="ARBA00022837"/>
    </source>
</evidence>
<dbReference type="EC" id="1.5.5.2" evidence="2 6"/>
<organism evidence="8">
    <name type="scientific">Pseudo-nitzschia australis</name>
    <dbReference type="NCBI Taxonomy" id="44445"/>
    <lineage>
        <taxon>Eukaryota</taxon>
        <taxon>Sar</taxon>
        <taxon>Stramenopiles</taxon>
        <taxon>Ochrophyta</taxon>
        <taxon>Bacillariophyta</taxon>
        <taxon>Bacillariophyceae</taxon>
        <taxon>Bacillariophycidae</taxon>
        <taxon>Bacillariales</taxon>
        <taxon>Bacillariaceae</taxon>
        <taxon>Pseudo-nitzschia</taxon>
    </lineage>
</organism>
<name>A0A7S4EIW5_9STRA</name>
<proteinExistence type="inferred from homology"/>
<dbReference type="GO" id="GO:0071949">
    <property type="term" value="F:FAD binding"/>
    <property type="evidence" value="ECO:0007669"/>
    <property type="project" value="TreeGrafter"/>
</dbReference>
<dbReference type="CDD" id="cd00051">
    <property type="entry name" value="EFh"/>
    <property type="match status" value="1"/>
</dbReference>
<dbReference type="GO" id="GO:0005509">
    <property type="term" value="F:calcium ion binding"/>
    <property type="evidence" value="ECO:0007669"/>
    <property type="project" value="InterPro"/>
</dbReference>
<dbReference type="EMBL" id="HBIX01010917">
    <property type="protein sequence ID" value="CAE0715475.1"/>
    <property type="molecule type" value="Transcribed_RNA"/>
</dbReference>
<keyword evidence="4 6" id="KW-0560">Oxidoreductase</keyword>
<dbReference type="InterPro" id="IPR015659">
    <property type="entry name" value="Proline_oxidase"/>
</dbReference>
<dbReference type="SUPFAM" id="SSF51730">
    <property type="entry name" value="FAD-linked oxidoreductase"/>
    <property type="match status" value="1"/>
</dbReference>
<dbReference type="SUPFAM" id="SSF47473">
    <property type="entry name" value="EF-hand"/>
    <property type="match status" value="1"/>
</dbReference>
<comment type="cofactor">
    <cofactor evidence="6">
        <name>FAD</name>
        <dbReference type="ChEBI" id="CHEBI:57692"/>
    </cofactor>
</comment>
<evidence type="ECO:0000256" key="4">
    <source>
        <dbReference type="ARBA" id="ARBA00023002"/>
    </source>
</evidence>